<dbReference type="InterPro" id="IPR013324">
    <property type="entry name" value="RNA_pol_sigma_r3/r4-like"/>
</dbReference>
<sequence>METMFEKIYHQYHEDIYQYIFYMVKDKQETEDIIQEVYIRVLRSYHSFNHESSEKTWIFSIARHVTYDYFRKLKRKRNRIVEFFNWSEKGNHIRASNKTPEEVVVLSDEIIQMYHCLDTCTANQREVIILRYLQQLSIKETADILGWTESNVKTTQHRALKALEKCMQLQDEGRSGHNEKTNE</sequence>
<evidence type="ECO:0000256" key="5">
    <source>
        <dbReference type="ARBA" id="ARBA00023163"/>
    </source>
</evidence>
<organism evidence="9 10">
    <name type="scientific">Gracilibacillus halotolerans</name>
    <dbReference type="NCBI Taxonomy" id="74386"/>
    <lineage>
        <taxon>Bacteria</taxon>
        <taxon>Bacillati</taxon>
        <taxon>Bacillota</taxon>
        <taxon>Bacilli</taxon>
        <taxon>Bacillales</taxon>
        <taxon>Bacillaceae</taxon>
        <taxon>Gracilibacillus</taxon>
    </lineage>
</organism>
<dbReference type="InterPro" id="IPR039425">
    <property type="entry name" value="RNA_pol_sigma-70-like"/>
</dbReference>
<keyword evidence="10" id="KW-1185">Reference proteome</keyword>
<protein>
    <recommendedName>
        <fullName evidence="6">RNA polymerase sigma factor</fullName>
    </recommendedName>
</protein>
<keyword evidence="5 6" id="KW-0804">Transcription</keyword>
<evidence type="ECO:0000256" key="4">
    <source>
        <dbReference type="ARBA" id="ARBA00023125"/>
    </source>
</evidence>
<dbReference type="InterPro" id="IPR000838">
    <property type="entry name" value="RNA_pol_sigma70_ECF_CS"/>
</dbReference>
<dbReference type="GO" id="GO:0006352">
    <property type="term" value="P:DNA-templated transcription initiation"/>
    <property type="evidence" value="ECO:0007669"/>
    <property type="project" value="InterPro"/>
</dbReference>
<evidence type="ECO:0000256" key="6">
    <source>
        <dbReference type="RuleBase" id="RU000716"/>
    </source>
</evidence>
<dbReference type="InterPro" id="IPR013249">
    <property type="entry name" value="RNA_pol_sigma70_r4_t2"/>
</dbReference>
<dbReference type="Proteomes" id="UP000572212">
    <property type="component" value="Unassembled WGS sequence"/>
</dbReference>
<comment type="similarity">
    <text evidence="1 6">Belongs to the sigma-70 factor family. ECF subfamily.</text>
</comment>
<dbReference type="SUPFAM" id="SSF88946">
    <property type="entry name" value="Sigma2 domain of RNA polymerase sigma factors"/>
    <property type="match status" value="1"/>
</dbReference>
<dbReference type="Gene3D" id="1.10.10.10">
    <property type="entry name" value="Winged helix-like DNA-binding domain superfamily/Winged helix DNA-binding domain"/>
    <property type="match status" value="1"/>
</dbReference>
<dbReference type="Pfam" id="PF08281">
    <property type="entry name" value="Sigma70_r4_2"/>
    <property type="match status" value="1"/>
</dbReference>
<evidence type="ECO:0000256" key="2">
    <source>
        <dbReference type="ARBA" id="ARBA00023015"/>
    </source>
</evidence>
<accession>A0A841RGD5</accession>
<dbReference type="PANTHER" id="PTHR43133">
    <property type="entry name" value="RNA POLYMERASE ECF-TYPE SIGMA FACTO"/>
    <property type="match status" value="1"/>
</dbReference>
<keyword evidence="2 6" id="KW-0805">Transcription regulation</keyword>
<dbReference type="PROSITE" id="PS01063">
    <property type="entry name" value="SIGMA70_ECF"/>
    <property type="match status" value="1"/>
</dbReference>
<dbReference type="NCBIfam" id="TIGR02937">
    <property type="entry name" value="sigma70-ECF"/>
    <property type="match status" value="1"/>
</dbReference>
<dbReference type="GO" id="GO:0003677">
    <property type="term" value="F:DNA binding"/>
    <property type="evidence" value="ECO:0007669"/>
    <property type="project" value="UniProtKB-KW"/>
</dbReference>
<dbReference type="InterPro" id="IPR014284">
    <property type="entry name" value="RNA_pol_sigma-70_dom"/>
</dbReference>
<dbReference type="SUPFAM" id="SSF88659">
    <property type="entry name" value="Sigma3 and sigma4 domains of RNA polymerase sigma factors"/>
    <property type="match status" value="1"/>
</dbReference>
<dbReference type="Gene3D" id="1.10.1740.10">
    <property type="match status" value="1"/>
</dbReference>
<feature type="domain" description="RNA polymerase sigma-70 region 2" evidence="7">
    <location>
        <begin position="8"/>
        <end position="75"/>
    </location>
</feature>
<dbReference type="EMBL" id="JACHON010000001">
    <property type="protein sequence ID" value="MBB6511681.1"/>
    <property type="molecule type" value="Genomic_DNA"/>
</dbReference>
<dbReference type="CDD" id="cd06171">
    <property type="entry name" value="Sigma70_r4"/>
    <property type="match status" value="1"/>
</dbReference>
<dbReference type="InterPro" id="IPR036388">
    <property type="entry name" value="WH-like_DNA-bd_sf"/>
</dbReference>
<feature type="domain" description="RNA polymerase sigma factor 70 region 4 type 2" evidence="8">
    <location>
        <begin position="113"/>
        <end position="163"/>
    </location>
</feature>
<dbReference type="Pfam" id="PF04542">
    <property type="entry name" value="Sigma70_r2"/>
    <property type="match status" value="1"/>
</dbReference>
<proteinExistence type="inferred from homology"/>
<dbReference type="GO" id="GO:0006950">
    <property type="term" value="P:response to stress"/>
    <property type="evidence" value="ECO:0007669"/>
    <property type="project" value="UniProtKB-ARBA"/>
</dbReference>
<dbReference type="AlphaFoldDB" id="A0A841RGD5"/>
<dbReference type="InterPro" id="IPR007627">
    <property type="entry name" value="RNA_pol_sigma70_r2"/>
</dbReference>
<evidence type="ECO:0000256" key="1">
    <source>
        <dbReference type="ARBA" id="ARBA00010641"/>
    </source>
</evidence>
<dbReference type="InterPro" id="IPR013325">
    <property type="entry name" value="RNA_pol_sigma_r2"/>
</dbReference>
<evidence type="ECO:0000259" key="7">
    <source>
        <dbReference type="Pfam" id="PF04542"/>
    </source>
</evidence>
<dbReference type="GO" id="GO:0016987">
    <property type="term" value="F:sigma factor activity"/>
    <property type="evidence" value="ECO:0007669"/>
    <property type="project" value="UniProtKB-KW"/>
</dbReference>
<evidence type="ECO:0000259" key="8">
    <source>
        <dbReference type="Pfam" id="PF08281"/>
    </source>
</evidence>
<comment type="caution">
    <text evidence="9">The sequence shown here is derived from an EMBL/GenBank/DDBJ whole genome shotgun (WGS) entry which is preliminary data.</text>
</comment>
<keyword evidence="4 6" id="KW-0238">DNA-binding</keyword>
<keyword evidence="3 6" id="KW-0731">Sigma factor</keyword>
<evidence type="ECO:0000313" key="9">
    <source>
        <dbReference type="EMBL" id="MBB6511681.1"/>
    </source>
</evidence>
<gene>
    <name evidence="9" type="ORF">GGQ92_000448</name>
</gene>
<evidence type="ECO:0000256" key="3">
    <source>
        <dbReference type="ARBA" id="ARBA00023082"/>
    </source>
</evidence>
<evidence type="ECO:0000313" key="10">
    <source>
        <dbReference type="Proteomes" id="UP000572212"/>
    </source>
</evidence>
<reference evidence="9 10" key="1">
    <citation type="submission" date="2020-08" db="EMBL/GenBank/DDBJ databases">
        <title>Genomic Encyclopedia of Type Strains, Phase IV (KMG-IV): sequencing the most valuable type-strain genomes for metagenomic binning, comparative biology and taxonomic classification.</title>
        <authorList>
            <person name="Goeker M."/>
        </authorList>
    </citation>
    <scope>NUCLEOTIDE SEQUENCE [LARGE SCALE GENOMIC DNA]</scope>
    <source>
        <strain evidence="9 10">DSM 11805</strain>
    </source>
</reference>
<name>A0A841RGD5_9BACI</name>
<dbReference type="PANTHER" id="PTHR43133:SF60">
    <property type="entry name" value="RNA POLYMERASE SIGMA FACTOR SIGV"/>
    <property type="match status" value="1"/>
</dbReference>